<dbReference type="Proteomes" id="UP000199305">
    <property type="component" value="Unassembled WGS sequence"/>
</dbReference>
<dbReference type="PANTHER" id="PTHR43024:SF1">
    <property type="entry name" value="UDP-N-ACETYLMURAMOYL-TRIPEPTIDE--D-ALANYL-D-ALANINE LIGASE"/>
    <property type="match status" value="1"/>
</dbReference>
<sequence length="1584" mass="176206">MTLSDLLLKAKPLVERKLEELPPPYLLFVSVCDGKQRAVTLHARSNDLNGLWKAIAAQARKATKSGKMSPRWLRLDWVTRVDEMSWGELKENLRATKRSYFRYGIALDADFKFVFLEQELNGNAMLYGGNQIGHAVVNEKNFQLYCKTRYGNRLVPDFSNDKTVYRLWTEGVFCDETDAPVYLYGPGRNAGRRIIDDLDEATTTKLVETSSNYLAGQVKKSGRFEYGWHACFDKPIGTYNTLRHASSTYAMAEAWEVTREKRLKAAIERSLTYLDENLIQRTALPSGEKAAFLVEANGEIKLGGNAVCLLAYVKWTELTGSDRYRDLMEQLALGIRFMQDDKSGKFVHVLQFPDLSVKEEFRIIYYDGEAAFGLMRLYGLTGDERWLTLVEKAFEYFIAADHWQAHDHWLSYCVNELTLYRPAEKYYRFGIQNVAGYLDFIENRITTFPTLLELMMAAEKMVTRLSQDAEYRHLLQMLDLDWFYRALHKRANYLLNGYFWPEFAMFYRNPQRIVGSFFIRHHAFRVRIDDVEHYLSGFVAYRNYLRKGKVDPTVQKGVHLELEPAPEPDGRPVLAWGGDVNLARRQHYRTAELGTAEVLGKIPALSSADLTAVNLECVVATCGEQGADKGELSPYYYRARPGMLRLLVDARVDVVTTANNHSGDYGTDALLEQCGWLDRVGIGHTGSGASLEQALTPVIRPAGELNVAIFSIDATQKEFAATAHRAGSAFLPLEQPEAWTNLLEPRIRAARQLAQVVMVAVHWGPNREEAPGQQEIATGHAIIDAGADAVLGTSAHVLQGTEIYRERPIIHDAGDLLFDSVRNTLADSGVFRLALSERGVERLTFVPAGCGFGFSRQLKERKAIDASRRYAALSAALGTAYSLTEDGTATLALSPPERATPSGLPPAAPTAYRLAPLHAAGTIRRPEWQVPVVPEDARIDPVRIGPLLLVGIRLWPREIKYRQMLWVESFWACEAEMDTDYRLDFRAVPIEETTMPEWGKSMDHDPCDWQLPTSRWEKGVIYRDFYGLRPPHSNSLENVDLQLQVGLVSAGHRSEQVALDDSRVHLDLGKASPPTGKAPIYRTQYPPSLLNHDHGLTWDAEQLEVITGGRWLVPPPAGWAVRSVLSGISFVEQSPGPALFVAHTSLDRAYHEQSSSSPKLWDMHDRLLQLARRIAGAIVARPVPGLPPDLPLLLVDDPIRAIIELGLAARARYDKDVIAITGTAGKSTTLKMIGHLLGGREKVLTSLGNYNSRVGAPSMLASLSPDDEAAVIEVAQSALWMKRGPITRLIRPTIALITEIGISQSRSHVRSTRDTARWKSRIFDGLTGPAIAIIGDHLKHFQYLKYEAEKHARRVIVFGPSTEAEVRIRDIQGDDDGSWVTLEADSQTIRFRVPAPSQGMVMNAVASLCVLYAMGRELQAAAETLASIELDDAHLSRSRLTLAGKTVSLIDDSWNATVSSMLNAFSVLAQSRAEGNGRKIAVLGRIVHLGDKARELHESLAGPLAASGADRVITHGDEMKHLRGVLPESLLGPHFSTARELSQHLVEYVQPGDLLLLKGSRRDSDFGAVAGLLAEESTTSASPA</sequence>
<keyword evidence="6" id="KW-1185">Reference proteome</keyword>
<protein>
    <submittedName>
        <fullName evidence="5">UDP-N-acetylmuramyl pentapeptide synthase</fullName>
    </submittedName>
</protein>
<name>A0A1G9E6H4_9GAMM</name>
<dbReference type="Pfam" id="PF09587">
    <property type="entry name" value="PGA_cap"/>
    <property type="match status" value="1"/>
</dbReference>
<dbReference type="SUPFAM" id="SSF53623">
    <property type="entry name" value="MurD-like peptide ligases, catalytic domain"/>
    <property type="match status" value="1"/>
</dbReference>
<dbReference type="GO" id="GO:0016881">
    <property type="term" value="F:acid-amino acid ligase activity"/>
    <property type="evidence" value="ECO:0007669"/>
    <property type="project" value="InterPro"/>
</dbReference>
<dbReference type="SUPFAM" id="SSF48208">
    <property type="entry name" value="Six-hairpin glycosidases"/>
    <property type="match status" value="1"/>
</dbReference>
<dbReference type="InterPro" id="IPR036565">
    <property type="entry name" value="Mur-like_cat_sf"/>
</dbReference>
<dbReference type="SMART" id="SM00854">
    <property type="entry name" value="PGA_cap"/>
    <property type="match status" value="1"/>
</dbReference>
<feature type="domain" description="Capsule synthesis protein CapA" evidence="4">
    <location>
        <begin position="573"/>
        <end position="820"/>
    </location>
</feature>
<dbReference type="InterPro" id="IPR029052">
    <property type="entry name" value="Metallo-depent_PP-like"/>
</dbReference>
<evidence type="ECO:0000256" key="1">
    <source>
        <dbReference type="ARBA" id="ARBA00022598"/>
    </source>
</evidence>
<keyword evidence="3" id="KW-0067">ATP-binding</keyword>
<evidence type="ECO:0000256" key="3">
    <source>
        <dbReference type="ARBA" id="ARBA00022840"/>
    </source>
</evidence>
<dbReference type="STRING" id="658219.SAMN05216212_3038"/>
<dbReference type="CDD" id="cd07381">
    <property type="entry name" value="MPP_CapA"/>
    <property type="match status" value="1"/>
</dbReference>
<proteinExistence type="predicted"/>
<dbReference type="SUPFAM" id="SSF56300">
    <property type="entry name" value="Metallo-dependent phosphatases"/>
    <property type="match status" value="1"/>
</dbReference>
<keyword evidence="2" id="KW-0547">Nucleotide-binding</keyword>
<reference evidence="6" key="1">
    <citation type="submission" date="2016-10" db="EMBL/GenBank/DDBJ databases">
        <authorList>
            <person name="Varghese N."/>
            <person name="Submissions S."/>
        </authorList>
    </citation>
    <scope>NUCLEOTIDE SEQUENCE [LARGE SCALE GENOMIC DNA]</scope>
    <source>
        <strain evidence="6">CGMCC 1.10658</strain>
    </source>
</reference>
<dbReference type="Gene3D" id="3.40.1190.10">
    <property type="entry name" value="Mur-like, catalytic domain"/>
    <property type="match status" value="1"/>
</dbReference>
<dbReference type="InterPro" id="IPR004101">
    <property type="entry name" value="Mur_ligase_C"/>
</dbReference>
<dbReference type="InterPro" id="IPR019079">
    <property type="entry name" value="Capsule_synth_CapA"/>
</dbReference>
<dbReference type="SUPFAM" id="SSF53244">
    <property type="entry name" value="MurD-like peptide ligases, peptide-binding domain"/>
    <property type="match status" value="1"/>
</dbReference>
<dbReference type="InterPro" id="IPR008928">
    <property type="entry name" value="6-hairpin_glycosidase_sf"/>
</dbReference>
<keyword evidence="1" id="KW-0436">Ligase</keyword>
<evidence type="ECO:0000313" key="5">
    <source>
        <dbReference type="EMBL" id="SDK71693.1"/>
    </source>
</evidence>
<evidence type="ECO:0000313" key="6">
    <source>
        <dbReference type="Proteomes" id="UP000199305"/>
    </source>
</evidence>
<dbReference type="Gene3D" id="3.90.190.20">
    <property type="entry name" value="Mur ligase, C-terminal domain"/>
    <property type="match status" value="1"/>
</dbReference>
<dbReference type="RefSeq" id="WP_091516291.1">
    <property type="nucleotide sequence ID" value="NZ_FNFH01000007.1"/>
</dbReference>
<evidence type="ECO:0000256" key="2">
    <source>
        <dbReference type="ARBA" id="ARBA00022741"/>
    </source>
</evidence>
<dbReference type="Pfam" id="PF08245">
    <property type="entry name" value="Mur_ligase_M"/>
    <property type="match status" value="1"/>
</dbReference>
<organism evidence="5 6">
    <name type="scientific">Microbulbifer yueqingensis</name>
    <dbReference type="NCBI Taxonomy" id="658219"/>
    <lineage>
        <taxon>Bacteria</taxon>
        <taxon>Pseudomonadati</taxon>
        <taxon>Pseudomonadota</taxon>
        <taxon>Gammaproteobacteria</taxon>
        <taxon>Cellvibrionales</taxon>
        <taxon>Microbulbiferaceae</taxon>
        <taxon>Microbulbifer</taxon>
    </lineage>
</organism>
<dbReference type="EMBL" id="FNFH01000007">
    <property type="protein sequence ID" value="SDK71693.1"/>
    <property type="molecule type" value="Genomic_DNA"/>
</dbReference>
<dbReference type="PANTHER" id="PTHR43024">
    <property type="entry name" value="UDP-N-ACETYLMURAMOYL-TRIPEPTIDE--D-ALANYL-D-ALANINE LIGASE"/>
    <property type="match status" value="1"/>
</dbReference>
<dbReference type="Gene3D" id="3.60.21.10">
    <property type="match status" value="1"/>
</dbReference>
<dbReference type="GO" id="GO:0005975">
    <property type="term" value="P:carbohydrate metabolic process"/>
    <property type="evidence" value="ECO:0007669"/>
    <property type="project" value="InterPro"/>
</dbReference>
<gene>
    <name evidence="5" type="ORF">SAMN05216212_3038</name>
</gene>
<evidence type="ECO:0000259" key="4">
    <source>
        <dbReference type="SMART" id="SM00854"/>
    </source>
</evidence>
<dbReference type="Pfam" id="PF02875">
    <property type="entry name" value="Mur_ligase_C"/>
    <property type="match status" value="1"/>
</dbReference>
<dbReference type="GO" id="GO:0005524">
    <property type="term" value="F:ATP binding"/>
    <property type="evidence" value="ECO:0007669"/>
    <property type="project" value="UniProtKB-KW"/>
</dbReference>
<dbReference type="InterPro" id="IPR051046">
    <property type="entry name" value="MurCDEF_CellWall_CoF430Synth"/>
</dbReference>
<dbReference type="InterPro" id="IPR013221">
    <property type="entry name" value="Mur_ligase_cen"/>
</dbReference>
<dbReference type="InterPro" id="IPR036615">
    <property type="entry name" value="Mur_ligase_C_dom_sf"/>
</dbReference>
<dbReference type="OrthoDB" id="9810718at2"/>
<accession>A0A1G9E6H4</accession>